<accession>A0A221W9T8</accession>
<sequence>MFASLRVRNYRLYASGQIISLIGTWMQRIAQDWLVLKLSGDSPVALGIAIALQFLPTLALTLWAGVLADRLDKRKILLVVQTGVALCALGLGLLDLSGVVALWHVYLFCLLLGCITAVETPARQSFVMEMVGREQVANAVALNSMTFNTARIIGPGVAGYVIAAIGTGWLFVANAASVGAVILVLLLMDTSKLHRSPPVPRSRGQLREGLRYVRSRPDLTVLMALVFLVSTFGMNYNTTLPVMANNFFQTGPEGLGQLSMLMAVGTLSGAALAARRSRNGRPRLRLLLSAGAAFGVLSVVVGLMPEFWSFGLLLIPVGITFMTFNLSANATVQLTVEPTMRGRVMGLYMLVLLGGMPLGSTLSGWLAERVAVPAPIIVGGVISLLASLAGGLILARVGGVRLRTLLRGRRAETVGRPSASVASASEPALRSGGVVAGTESAGAERAAVRAGGTAQAARDGVGPPAADRNGVAGNGDAADDGVVQDGAVQDDRAQDGGARGGAASEPLPDVALPEVAAPEACGSGESPSASASRAGTASPEGAASGAARADAADGAEGEMRSGLPGTMRGERP</sequence>
<feature type="transmembrane region" description="Helical" evidence="8">
    <location>
        <begin position="139"/>
        <end position="163"/>
    </location>
</feature>
<feature type="transmembrane region" description="Helical" evidence="8">
    <location>
        <begin position="76"/>
        <end position="94"/>
    </location>
</feature>
<keyword evidence="2" id="KW-0813">Transport</keyword>
<organism evidence="9 10">
    <name type="scientific">Actinoalloteichus hoggarensis</name>
    <dbReference type="NCBI Taxonomy" id="1470176"/>
    <lineage>
        <taxon>Bacteria</taxon>
        <taxon>Bacillati</taxon>
        <taxon>Actinomycetota</taxon>
        <taxon>Actinomycetes</taxon>
        <taxon>Pseudonocardiales</taxon>
        <taxon>Pseudonocardiaceae</taxon>
        <taxon>Actinoalloteichus</taxon>
    </lineage>
</organism>
<comment type="subcellular location">
    <subcellularLocation>
        <location evidence="1">Cell membrane</location>
        <topology evidence="1">Multi-pass membrane protein</topology>
    </subcellularLocation>
</comment>
<dbReference type="PANTHER" id="PTHR23513">
    <property type="entry name" value="INTEGRAL MEMBRANE EFFLUX PROTEIN-RELATED"/>
    <property type="match status" value="1"/>
</dbReference>
<dbReference type="PANTHER" id="PTHR23513:SF11">
    <property type="entry name" value="STAPHYLOFERRIN A TRANSPORTER"/>
    <property type="match status" value="1"/>
</dbReference>
<feature type="compositionally biased region" description="Low complexity" evidence="7">
    <location>
        <begin position="441"/>
        <end position="458"/>
    </location>
</feature>
<dbReference type="GO" id="GO:0005886">
    <property type="term" value="C:plasma membrane"/>
    <property type="evidence" value="ECO:0007669"/>
    <property type="project" value="UniProtKB-SubCell"/>
</dbReference>
<evidence type="ECO:0000256" key="4">
    <source>
        <dbReference type="ARBA" id="ARBA00022692"/>
    </source>
</evidence>
<dbReference type="Pfam" id="PF05977">
    <property type="entry name" value="MFS_3"/>
    <property type="match status" value="1"/>
</dbReference>
<keyword evidence="3" id="KW-1003">Cell membrane</keyword>
<evidence type="ECO:0000256" key="5">
    <source>
        <dbReference type="ARBA" id="ARBA00022989"/>
    </source>
</evidence>
<keyword evidence="10" id="KW-1185">Reference proteome</keyword>
<keyword evidence="4 8" id="KW-0812">Transmembrane</keyword>
<evidence type="ECO:0000256" key="7">
    <source>
        <dbReference type="SAM" id="MobiDB-lite"/>
    </source>
</evidence>
<feature type="transmembrane region" description="Helical" evidence="8">
    <location>
        <begin position="12"/>
        <end position="30"/>
    </location>
</feature>
<dbReference type="GO" id="GO:0022857">
    <property type="term" value="F:transmembrane transporter activity"/>
    <property type="evidence" value="ECO:0007669"/>
    <property type="project" value="InterPro"/>
</dbReference>
<feature type="compositionally biased region" description="Low complexity" evidence="7">
    <location>
        <begin position="534"/>
        <end position="554"/>
    </location>
</feature>
<dbReference type="CDD" id="cd06173">
    <property type="entry name" value="MFS_MefA_like"/>
    <property type="match status" value="1"/>
</dbReference>
<reference evidence="9 10" key="1">
    <citation type="submission" date="2017-07" db="EMBL/GenBank/DDBJ databases">
        <title>Complete genome sequence of Actinoalloteichus hoggarensis DSM 45943, type strain of Actinoalloteichus hoggarensis.</title>
        <authorList>
            <person name="Ruckert C."/>
            <person name="Nouioui I."/>
            <person name="Willmese J."/>
            <person name="van Wezel G."/>
            <person name="Klenk H.-P."/>
            <person name="Kalinowski J."/>
            <person name="Zotchev S.B."/>
        </authorList>
    </citation>
    <scope>NUCLEOTIDE SEQUENCE [LARGE SCALE GENOMIC DNA]</scope>
    <source>
        <strain evidence="9 10">DSM 45943</strain>
    </source>
</reference>
<dbReference type="InterPro" id="IPR010290">
    <property type="entry name" value="TM_effector"/>
</dbReference>
<evidence type="ECO:0000313" key="10">
    <source>
        <dbReference type="Proteomes" id="UP000204221"/>
    </source>
</evidence>
<gene>
    <name evidence="9" type="primary">entS2</name>
    <name evidence="9" type="ORF">AHOG_26115</name>
</gene>
<evidence type="ECO:0000256" key="6">
    <source>
        <dbReference type="ARBA" id="ARBA00023136"/>
    </source>
</evidence>
<feature type="transmembrane region" description="Helical" evidence="8">
    <location>
        <begin position="256"/>
        <end position="274"/>
    </location>
</feature>
<proteinExistence type="predicted"/>
<dbReference type="AlphaFoldDB" id="A0A221W9T8"/>
<keyword evidence="6 8" id="KW-0472">Membrane</keyword>
<dbReference type="KEGG" id="ahg:AHOG_26115"/>
<dbReference type="SUPFAM" id="SSF103473">
    <property type="entry name" value="MFS general substrate transporter"/>
    <property type="match status" value="1"/>
</dbReference>
<dbReference type="InterPro" id="IPR020846">
    <property type="entry name" value="MFS_dom"/>
</dbReference>
<feature type="transmembrane region" description="Helical" evidence="8">
    <location>
        <begin position="286"/>
        <end position="304"/>
    </location>
</feature>
<feature type="transmembrane region" description="Helical" evidence="8">
    <location>
        <begin position="169"/>
        <end position="188"/>
    </location>
</feature>
<keyword evidence="5 8" id="KW-1133">Transmembrane helix</keyword>
<dbReference type="Proteomes" id="UP000204221">
    <property type="component" value="Chromosome"/>
</dbReference>
<feature type="transmembrane region" description="Helical" evidence="8">
    <location>
        <begin position="100"/>
        <end position="118"/>
    </location>
</feature>
<name>A0A221W9T8_9PSEU</name>
<feature type="transmembrane region" description="Helical" evidence="8">
    <location>
        <begin position="372"/>
        <end position="395"/>
    </location>
</feature>
<evidence type="ECO:0000256" key="3">
    <source>
        <dbReference type="ARBA" id="ARBA00022475"/>
    </source>
</evidence>
<dbReference type="RefSeq" id="WP_093944831.1">
    <property type="nucleotide sequence ID" value="NZ_CP022521.1"/>
</dbReference>
<evidence type="ECO:0000313" key="9">
    <source>
        <dbReference type="EMBL" id="ASO22828.1"/>
    </source>
</evidence>
<evidence type="ECO:0000256" key="1">
    <source>
        <dbReference type="ARBA" id="ARBA00004651"/>
    </source>
</evidence>
<evidence type="ECO:0000256" key="8">
    <source>
        <dbReference type="SAM" id="Phobius"/>
    </source>
</evidence>
<dbReference type="OrthoDB" id="9775268at2"/>
<evidence type="ECO:0000256" key="2">
    <source>
        <dbReference type="ARBA" id="ARBA00022448"/>
    </source>
</evidence>
<feature type="compositionally biased region" description="Low complexity" evidence="7">
    <location>
        <begin position="465"/>
        <end position="487"/>
    </location>
</feature>
<feature type="transmembrane region" description="Helical" evidence="8">
    <location>
        <begin position="344"/>
        <end position="366"/>
    </location>
</feature>
<dbReference type="EMBL" id="CP022521">
    <property type="protein sequence ID" value="ASO22828.1"/>
    <property type="molecule type" value="Genomic_DNA"/>
</dbReference>
<feature type="transmembrane region" description="Helical" evidence="8">
    <location>
        <begin position="310"/>
        <end position="332"/>
    </location>
</feature>
<feature type="transmembrane region" description="Helical" evidence="8">
    <location>
        <begin position="219"/>
        <end position="236"/>
    </location>
</feature>
<dbReference type="Gene3D" id="1.20.1250.20">
    <property type="entry name" value="MFS general substrate transporter like domains"/>
    <property type="match status" value="1"/>
</dbReference>
<feature type="transmembrane region" description="Helical" evidence="8">
    <location>
        <begin position="42"/>
        <end position="64"/>
    </location>
</feature>
<feature type="region of interest" description="Disordered" evidence="7">
    <location>
        <begin position="416"/>
        <end position="572"/>
    </location>
</feature>
<dbReference type="PROSITE" id="PS50850">
    <property type="entry name" value="MFS"/>
    <property type="match status" value="1"/>
</dbReference>
<protein>
    <submittedName>
        <fullName evidence="9">Enterobactin exporter EntS</fullName>
    </submittedName>
</protein>
<dbReference type="InterPro" id="IPR036259">
    <property type="entry name" value="MFS_trans_sf"/>
</dbReference>
<feature type="compositionally biased region" description="Low complexity" evidence="7">
    <location>
        <begin position="417"/>
        <end position="428"/>
    </location>
</feature>